<evidence type="ECO:0000313" key="2">
    <source>
        <dbReference type="EMBL" id="MCY9599783.1"/>
    </source>
</evidence>
<dbReference type="Proteomes" id="UP001527202">
    <property type="component" value="Unassembled WGS sequence"/>
</dbReference>
<evidence type="ECO:0000259" key="1">
    <source>
        <dbReference type="Pfam" id="PF20274"/>
    </source>
</evidence>
<gene>
    <name evidence="2" type="ORF">M5X16_28960</name>
</gene>
<comment type="caution">
    <text evidence="2">The sequence shown here is derived from an EMBL/GenBank/DDBJ whole genome shotgun (WGS) entry which is preliminary data.</text>
</comment>
<accession>A0ABT4FMP7</accession>
<proteinExistence type="predicted"/>
<sequence length="123" mass="13967">MIDLFLDDLRPCPKGFHIARTVEEAVSICESNNIRRLSLDHDLGGVEGNYTLTGYDFCKWLVEKWVLGDYSALPEAIFLHTSNPVGRDNMRQILHRYNPGEVKVYNSPMPEYNLATGGFVEGF</sequence>
<organism evidence="2 3">
    <name type="scientific">Paenibacillus chitinolyticus</name>
    <dbReference type="NCBI Taxonomy" id="79263"/>
    <lineage>
        <taxon>Bacteria</taxon>
        <taxon>Bacillati</taxon>
        <taxon>Bacillota</taxon>
        <taxon>Bacilli</taxon>
        <taxon>Bacillales</taxon>
        <taxon>Paenibacillaceae</taxon>
        <taxon>Paenibacillus</taxon>
    </lineage>
</organism>
<name>A0ABT4FMP7_9BACL</name>
<reference evidence="2 3" key="1">
    <citation type="submission" date="2022-05" db="EMBL/GenBank/DDBJ databases">
        <title>Genome Sequencing of Bee-Associated Microbes.</title>
        <authorList>
            <person name="Dunlap C."/>
        </authorList>
    </citation>
    <scope>NUCLEOTIDE SEQUENCE [LARGE SCALE GENOMIC DNA]</scope>
    <source>
        <strain evidence="2 3">NRRL B-23120</strain>
    </source>
</reference>
<dbReference type="InterPro" id="IPR046909">
    <property type="entry name" value="cREC_REC"/>
</dbReference>
<dbReference type="GeneID" id="95376146"/>
<protein>
    <recommendedName>
        <fullName evidence="1">Cyclic-phosphate processing Receiver domain-containing protein</fullName>
    </recommendedName>
</protein>
<keyword evidence="3" id="KW-1185">Reference proteome</keyword>
<dbReference type="RefSeq" id="WP_129112496.1">
    <property type="nucleotide sequence ID" value="NZ_CP026520.1"/>
</dbReference>
<dbReference type="EMBL" id="JAMDMJ010000055">
    <property type="protein sequence ID" value="MCY9599783.1"/>
    <property type="molecule type" value="Genomic_DNA"/>
</dbReference>
<evidence type="ECO:0000313" key="3">
    <source>
        <dbReference type="Proteomes" id="UP001527202"/>
    </source>
</evidence>
<dbReference type="Pfam" id="PF20274">
    <property type="entry name" value="cREC_REC"/>
    <property type="match status" value="1"/>
</dbReference>
<feature type="domain" description="Cyclic-phosphate processing Receiver" evidence="1">
    <location>
        <begin position="2"/>
        <end position="95"/>
    </location>
</feature>